<evidence type="ECO:0000259" key="11">
    <source>
        <dbReference type="Pfam" id="PF18097"/>
    </source>
</evidence>
<protein>
    <submittedName>
        <fullName evidence="12">DUF605-domain-containing protein</fullName>
    </submittedName>
</protein>
<feature type="region of interest" description="Disordered" evidence="9">
    <location>
        <begin position="158"/>
        <end position="387"/>
    </location>
</feature>
<gene>
    <name evidence="12" type="ORF">K503DRAFT_853579</name>
</gene>
<evidence type="ECO:0000256" key="1">
    <source>
        <dbReference type="ARBA" id="ARBA00004481"/>
    </source>
</evidence>
<evidence type="ECO:0000256" key="6">
    <source>
        <dbReference type="ARBA" id="ARBA00022753"/>
    </source>
</evidence>
<dbReference type="EMBL" id="KV448145">
    <property type="protein sequence ID" value="OAX43027.1"/>
    <property type="molecule type" value="Genomic_DNA"/>
</dbReference>
<dbReference type="InParanoid" id="A0A1B7NDS1"/>
<evidence type="ECO:0000256" key="7">
    <source>
        <dbReference type="ARBA" id="ARBA00022927"/>
    </source>
</evidence>
<dbReference type="PANTHER" id="PTHR46009:SF1">
    <property type="entry name" value="VACUOLAR PROTEIN SORTING-ASSOCIATED PROTEIN VTA1 HOMOLOG"/>
    <property type="match status" value="1"/>
</dbReference>
<dbReference type="Pfam" id="PF04652">
    <property type="entry name" value="Vta1"/>
    <property type="match status" value="1"/>
</dbReference>
<dbReference type="InterPro" id="IPR041212">
    <property type="entry name" value="Vta1_C"/>
</dbReference>
<dbReference type="GO" id="GO:0015031">
    <property type="term" value="P:protein transport"/>
    <property type="evidence" value="ECO:0007669"/>
    <property type="project" value="UniProtKB-KW"/>
</dbReference>
<evidence type="ECO:0000256" key="3">
    <source>
        <dbReference type="ARBA" id="ARBA00007895"/>
    </source>
</evidence>
<dbReference type="InterPro" id="IPR044538">
    <property type="entry name" value="Vta1-like"/>
</dbReference>
<feature type="domain" description="Vta1/callose synthase N-terminal" evidence="10">
    <location>
        <begin position="14"/>
        <end position="158"/>
    </location>
</feature>
<comment type="similarity">
    <text evidence="3">Belongs to the VTA1 family.</text>
</comment>
<keyword evidence="4" id="KW-0813">Transport</keyword>
<evidence type="ECO:0000313" key="12">
    <source>
        <dbReference type="EMBL" id="OAX43027.1"/>
    </source>
</evidence>
<evidence type="ECO:0000256" key="5">
    <source>
        <dbReference type="ARBA" id="ARBA00022490"/>
    </source>
</evidence>
<evidence type="ECO:0000256" key="4">
    <source>
        <dbReference type="ARBA" id="ARBA00022448"/>
    </source>
</evidence>
<sequence>MSLGLPAVSAGLKSIAPYLQRAEELVNSEPVVAYWCAYHAAQLGIKLKAKDNASRTLLLNLLNALERLKAQIGPNDAIDIEPASAAYVENFALRVFRMADDEDREGHATRSTAKKFLAAANFFEVLIVFPKTDISENVDGKIKYAKWKAADIAKAYREGRKPTPGPAGSQFDLESLPATSGTLESPPEAEGSRASPPPTGQSESSSRTSPKRQTQSPRMSPDDIARANRLHSPRHDDEMSSPGRWSTTATPGLDFARDSSSVSLDQENNWHETPLDGKGSSKLRQAWVSTDIEGATADEEPVRDPVLNGTLPSHVPFSPSAGELLQSVSSSPPKQEHAIYSPAHVPPIPPHPAFLPSSSPPRRSPPQARHRGPSVSSQERTELPLGFVPSSPVPPPMLPVSPPRPSAIFAPSSPPRAVMSSPPAPVAAPSLRKDFELTPNIIAKAQKHCRFAISSLDYEDAEQARKELRAALALLGG</sequence>
<dbReference type="PANTHER" id="PTHR46009">
    <property type="entry name" value="VACUOLAR PROTEIN SORTING-ASSOCIATED PROTEIN VTA1 HOMOLOG"/>
    <property type="match status" value="1"/>
</dbReference>
<feature type="compositionally biased region" description="Polar residues" evidence="9">
    <location>
        <begin position="200"/>
        <end position="218"/>
    </location>
</feature>
<dbReference type="OrthoDB" id="391137at2759"/>
<accession>A0A1B7NDS1</accession>
<evidence type="ECO:0000256" key="8">
    <source>
        <dbReference type="ARBA" id="ARBA00023136"/>
    </source>
</evidence>
<dbReference type="GO" id="GO:0032511">
    <property type="term" value="P:late endosome to vacuole transport via multivesicular body sorting pathway"/>
    <property type="evidence" value="ECO:0007669"/>
    <property type="project" value="InterPro"/>
</dbReference>
<comment type="subcellular location">
    <subcellularLocation>
        <location evidence="2">Cytoplasm</location>
    </subcellularLocation>
    <subcellularLocation>
        <location evidence="1">Endosome membrane</location>
        <topology evidence="1">Peripheral membrane protein</topology>
    </subcellularLocation>
</comment>
<evidence type="ECO:0000313" key="13">
    <source>
        <dbReference type="Proteomes" id="UP000092154"/>
    </source>
</evidence>
<evidence type="ECO:0000256" key="9">
    <source>
        <dbReference type="SAM" id="MobiDB-lite"/>
    </source>
</evidence>
<dbReference type="InterPro" id="IPR039431">
    <property type="entry name" value="Vta1/CALS_N"/>
</dbReference>
<keyword evidence="5" id="KW-0963">Cytoplasm</keyword>
<evidence type="ECO:0000259" key="10">
    <source>
        <dbReference type="Pfam" id="PF04652"/>
    </source>
</evidence>
<keyword evidence="6" id="KW-0967">Endosome</keyword>
<keyword evidence="13" id="KW-1185">Reference proteome</keyword>
<dbReference type="GO" id="GO:0005771">
    <property type="term" value="C:multivesicular body"/>
    <property type="evidence" value="ECO:0007669"/>
    <property type="project" value="TreeGrafter"/>
</dbReference>
<dbReference type="STRING" id="1314800.A0A1B7NDS1"/>
<organism evidence="12 13">
    <name type="scientific">Rhizopogon vinicolor AM-OR11-026</name>
    <dbReference type="NCBI Taxonomy" id="1314800"/>
    <lineage>
        <taxon>Eukaryota</taxon>
        <taxon>Fungi</taxon>
        <taxon>Dikarya</taxon>
        <taxon>Basidiomycota</taxon>
        <taxon>Agaricomycotina</taxon>
        <taxon>Agaricomycetes</taxon>
        <taxon>Agaricomycetidae</taxon>
        <taxon>Boletales</taxon>
        <taxon>Suillineae</taxon>
        <taxon>Rhizopogonaceae</taxon>
        <taxon>Rhizopogon</taxon>
    </lineage>
</organism>
<reference evidence="12 13" key="1">
    <citation type="submission" date="2016-06" db="EMBL/GenBank/DDBJ databases">
        <title>Comparative genomics of the ectomycorrhizal sister species Rhizopogon vinicolor and Rhizopogon vesiculosus (Basidiomycota: Boletales) reveals a divergence of the mating type B locus.</title>
        <authorList>
            <consortium name="DOE Joint Genome Institute"/>
            <person name="Mujic A.B."/>
            <person name="Kuo A."/>
            <person name="Tritt A."/>
            <person name="Lipzen A."/>
            <person name="Chen C."/>
            <person name="Johnson J."/>
            <person name="Sharma A."/>
            <person name="Barry K."/>
            <person name="Grigoriev I.V."/>
            <person name="Spatafora J.W."/>
        </authorList>
    </citation>
    <scope>NUCLEOTIDE SEQUENCE [LARGE SCALE GENOMIC DNA]</scope>
    <source>
        <strain evidence="12 13">AM-OR11-026</strain>
    </source>
</reference>
<feature type="compositionally biased region" description="Pro residues" evidence="9">
    <location>
        <begin position="344"/>
        <end position="364"/>
    </location>
</feature>
<feature type="domain" description="Vta1 C-terminal" evidence="11">
    <location>
        <begin position="440"/>
        <end position="476"/>
    </location>
</feature>
<dbReference type="GO" id="GO:0010008">
    <property type="term" value="C:endosome membrane"/>
    <property type="evidence" value="ECO:0007669"/>
    <property type="project" value="UniProtKB-SubCell"/>
</dbReference>
<feature type="compositionally biased region" description="Polar residues" evidence="9">
    <location>
        <begin position="258"/>
        <end position="267"/>
    </location>
</feature>
<dbReference type="FunCoup" id="A0A1B7NDS1">
    <property type="interactions" value="372"/>
</dbReference>
<dbReference type="AlphaFoldDB" id="A0A1B7NDS1"/>
<proteinExistence type="inferred from homology"/>
<dbReference type="Gene3D" id="1.25.40.270">
    <property type="entry name" value="Vacuolar protein sorting-associated protein vta1"/>
    <property type="match status" value="1"/>
</dbReference>
<dbReference type="InterPro" id="IPR023175">
    <property type="entry name" value="Vta1/CALS_N_sf"/>
</dbReference>
<dbReference type="Proteomes" id="UP000092154">
    <property type="component" value="Unassembled WGS sequence"/>
</dbReference>
<name>A0A1B7NDS1_9AGAM</name>
<dbReference type="Gene3D" id="1.20.5.420">
    <property type="entry name" value="Immunoglobulin FC, subunit C"/>
    <property type="match status" value="1"/>
</dbReference>
<evidence type="ECO:0000256" key="2">
    <source>
        <dbReference type="ARBA" id="ARBA00004496"/>
    </source>
</evidence>
<keyword evidence="8" id="KW-0472">Membrane</keyword>
<keyword evidence="7" id="KW-0653">Protein transport</keyword>
<dbReference type="Pfam" id="PF18097">
    <property type="entry name" value="Vta1_C"/>
    <property type="match status" value="1"/>
</dbReference>